<dbReference type="RefSeq" id="WP_308949425.1">
    <property type="nucleotide sequence ID" value="NZ_JARXHW010000012.1"/>
</dbReference>
<dbReference type="Proteomes" id="UP001225316">
    <property type="component" value="Unassembled WGS sequence"/>
</dbReference>
<comment type="caution">
    <text evidence="9">The sequence shown here is derived from an EMBL/GenBank/DDBJ whole genome shotgun (WGS) entry which is preliminary data.</text>
</comment>
<dbReference type="PANTHER" id="PTHR30558">
    <property type="entry name" value="EXBD MEMBRANE COMPONENT OF PMF-DRIVEN MACROMOLECULE IMPORT SYSTEM"/>
    <property type="match status" value="1"/>
</dbReference>
<feature type="transmembrane region" description="Helical" evidence="8">
    <location>
        <begin position="15"/>
        <end position="36"/>
    </location>
</feature>
<keyword evidence="5 8" id="KW-1133">Transmembrane helix</keyword>
<evidence type="ECO:0000256" key="3">
    <source>
        <dbReference type="ARBA" id="ARBA00022475"/>
    </source>
</evidence>
<keyword evidence="4 7" id="KW-0812">Transmembrane</keyword>
<gene>
    <name evidence="9" type="ORF">QEH52_07215</name>
</gene>
<protein>
    <submittedName>
        <fullName evidence="9">Biopolymer transporter ExbD</fullName>
    </submittedName>
</protein>
<comment type="subcellular location">
    <subcellularLocation>
        <location evidence="1">Cell membrane</location>
        <topology evidence="1">Single-pass membrane protein</topology>
    </subcellularLocation>
    <subcellularLocation>
        <location evidence="7">Cell membrane</location>
        <topology evidence="7">Single-pass type II membrane protein</topology>
    </subcellularLocation>
</comment>
<evidence type="ECO:0000256" key="7">
    <source>
        <dbReference type="RuleBase" id="RU003879"/>
    </source>
</evidence>
<sequence length="144" mass="15567">MQADDILTGKIKADMTPMIDVVFLLLIFFMVTTTIIKEEADLGIQLPTNTKATASDELPNRHTIDILPDGSVLFNGSPIASPAERVTLHGLIATLRRVKGTSDRMGQKAVVVVIADPISPHYKSIEVLDACAAAEIKFVSFGDF</sequence>
<reference evidence="9 10" key="1">
    <citation type="submission" date="2023-04" db="EMBL/GenBank/DDBJ databases">
        <title>A novel bacteria isolated from coastal sediment.</title>
        <authorList>
            <person name="Liu X.-J."/>
            <person name="Du Z.-J."/>
        </authorList>
    </citation>
    <scope>NUCLEOTIDE SEQUENCE [LARGE SCALE GENOMIC DNA]</scope>
    <source>
        <strain evidence="9 10">SDUM461003</strain>
    </source>
</reference>
<evidence type="ECO:0000256" key="5">
    <source>
        <dbReference type="ARBA" id="ARBA00022989"/>
    </source>
</evidence>
<dbReference type="PANTHER" id="PTHR30558:SF3">
    <property type="entry name" value="BIOPOLYMER TRANSPORT PROTEIN EXBD-RELATED"/>
    <property type="match status" value="1"/>
</dbReference>
<accession>A0ABU1AT85</accession>
<evidence type="ECO:0000313" key="9">
    <source>
        <dbReference type="EMBL" id="MDQ8207291.1"/>
    </source>
</evidence>
<evidence type="ECO:0000256" key="2">
    <source>
        <dbReference type="ARBA" id="ARBA00005811"/>
    </source>
</evidence>
<keyword evidence="10" id="KW-1185">Reference proteome</keyword>
<evidence type="ECO:0000256" key="1">
    <source>
        <dbReference type="ARBA" id="ARBA00004162"/>
    </source>
</evidence>
<evidence type="ECO:0000256" key="4">
    <source>
        <dbReference type="ARBA" id="ARBA00022692"/>
    </source>
</evidence>
<name>A0ABU1AT85_9BACT</name>
<evidence type="ECO:0000256" key="8">
    <source>
        <dbReference type="SAM" id="Phobius"/>
    </source>
</evidence>
<comment type="similarity">
    <text evidence="2 7">Belongs to the ExbD/TolR family.</text>
</comment>
<dbReference type="EMBL" id="JARXHW010000012">
    <property type="protein sequence ID" value="MDQ8207291.1"/>
    <property type="molecule type" value="Genomic_DNA"/>
</dbReference>
<proteinExistence type="inferred from homology"/>
<keyword evidence="3" id="KW-1003">Cell membrane</keyword>
<dbReference type="InterPro" id="IPR003400">
    <property type="entry name" value="ExbD"/>
</dbReference>
<keyword evidence="7" id="KW-0653">Protein transport</keyword>
<dbReference type="Pfam" id="PF02472">
    <property type="entry name" value="ExbD"/>
    <property type="match status" value="1"/>
</dbReference>
<organism evidence="9 10">
    <name type="scientific">Thalassobacterium maritimum</name>
    <dbReference type="NCBI Taxonomy" id="3041265"/>
    <lineage>
        <taxon>Bacteria</taxon>
        <taxon>Pseudomonadati</taxon>
        <taxon>Verrucomicrobiota</taxon>
        <taxon>Opitutia</taxon>
        <taxon>Puniceicoccales</taxon>
        <taxon>Coraliomargaritaceae</taxon>
        <taxon>Thalassobacterium</taxon>
    </lineage>
</organism>
<evidence type="ECO:0000313" key="10">
    <source>
        <dbReference type="Proteomes" id="UP001225316"/>
    </source>
</evidence>
<keyword evidence="6 8" id="KW-0472">Membrane</keyword>
<evidence type="ECO:0000256" key="6">
    <source>
        <dbReference type="ARBA" id="ARBA00023136"/>
    </source>
</evidence>
<keyword evidence="7" id="KW-0813">Transport</keyword>